<evidence type="ECO:0000313" key="3">
    <source>
        <dbReference type="EMBL" id="QDZ22938.1"/>
    </source>
</evidence>
<feature type="compositionally biased region" description="Low complexity" evidence="2">
    <location>
        <begin position="115"/>
        <end position="128"/>
    </location>
</feature>
<accession>A0A5B8MQF9</accession>
<dbReference type="EMBL" id="CP031042">
    <property type="protein sequence ID" value="QDZ22938.1"/>
    <property type="molecule type" value="Genomic_DNA"/>
</dbReference>
<name>A0A5B8MQF9_9CHLO</name>
<feature type="compositionally biased region" description="Basic and acidic residues" evidence="2">
    <location>
        <begin position="193"/>
        <end position="207"/>
    </location>
</feature>
<feature type="coiled-coil region" evidence="1">
    <location>
        <begin position="289"/>
        <end position="347"/>
    </location>
</feature>
<evidence type="ECO:0000256" key="2">
    <source>
        <dbReference type="SAM" id="MobiDB-lite"/>
    </source>
</evidence>
<feature type="region of interest" description="Disordered" evidence="2">
    <location>
        <begin position="1"/>
        <end position="223"/>
    </location>
</feature>
<sequence>MRYVSYEEEGDSLSESETLSDLEVYRQPTENTKECDRKVELEPHPHSVPTYLQPTISSLSKGKGKEGDSNGVGVSGAPRDMDDPLPRGHHQQGFQQQVKENVQGGLEKGGAWDVPPSGRPRSSQRRQQAMQSLKDRDRSKRRSAKGRERKQEDNPKGKRAQEQKRRVKQVRFQGDENGSDSSRSGRQARGKPGRSEVARSSSKEDPVGPRISPFSQGRLWNDAPQTSEDLYSSFAADIRAVFDRALTDGDELDAPQPSSAPPSHPLGSLPLNRIGNGGIDVEDSGAAYYRREEEELEKKSMLLRRELQKVEESKMQLELVASQKALKRQAKEKLEDYERELSRSLEGKIRNFMEEKERKVGEIREFRAVIDSKLQMLRQVLGELQTKEEHLETAYAAAIGEIHQEYRTALEARAKGLESEVSSKLRMMVKAMATKRKGPQSMHESR</sequence>
<gene>
    <name evidence="3" type="ORF">A3770_09p54560</name>
</gene>
<keyword evidence="4" id="KW-1185">Reference proteome</keyword>
<proteinExistence type="predicted"/>
<dbReference type="Proteomes" id="UP000316726">
    <property type="component" value="Chromosome 9"/>
</dbReference>
<feature type="compositionally biased region" description="Acidic residues" evidence="2">
    <location>
        <begin position="1"/>
        <end position="20"/>
    </location>
</feature>
<keyword evidence="1" id="KW-0175">Coiled coil</keyword>
<organism evidence="3 4">
    <name type="scientific">Chloropicon primus</name>
    <dbReference type="NCBI Taxonomy" id="1764295"/>
    <lineage>
        <taxon>Eukaryota</taxon>
        <taxon>Viridiplantae</taxon>
        <taxon>Chlorophyta</taxon>
        <taxon>Chloropicophyceae</taxon>
        <taxon>Chloropicales</taxon>
        <taxon>Chloropicaceae</taxon>
        <taxon>Chloropicon</taxon>
    </lineage>
</organism>
<evidence type="ECO:0000256" key="1">
    <source>
        <dbReference type="SAM" id="Coils"/>
    </source>
</evidence>
<protein>
    <submittedName>
        <fullName evidence="3">Uncharacterized protein</fullName>
    </submittedName>
</protein>
<evidence type="ECO:0000313" key="4">
    <source>
        <dbReference type="Proteomes" id="UP000316726"/>
    </source>
</evidence>
<feature type="compositionally biased region" description="Basic and acidic residues" evidence="2">
    <location>
        <begin position="145"/>
        <end position="164"/>
    </location>
</feature>
<reference evidence="3 4" key="1">
    <citation type="submission" date="2018-07" db="EMBL/GenBank/DDBJ databases">
        <title>The complete nuclear genome of the prasinophyte Chloropicon primus (CCMP1205).</title>
        <authorList>
            <person name="Pombert J.-F."/>
            <person name="Otis C."/>
            <person name="Turmel M."/>
            <person name="Lemieux C."/>
        </authorList>
    </citation>
    <scope>NUCLEOTIDE SEQUENCE [LARGE SCALE GENOMIC DNA]</scope>
    <source>
        <strain evidence="3 4">CCMP1205</strain>
    </source>
</reference>
<feature type="compositionally biased region" description="Polar residues" evidence="2">
    <location>
        <begin position="50"/>
        <end position="60"/>
    </location>
</feature>
<feature type="compositionally biased region" description="Basic and acidic residues" evidence="2">
    <location>
        <begin position="31"/>
        <end position="45"/>
    </location>
</feature>
<dbReference type="AlphaFoldDB" id="A0A5B8MQF9"/>
<feature type="region of interest" description="Disordered" evidence="2">
    <location>
        <begin position="247"/>
        <end position="277"/>
    </location>
</feature>